<keyword evidence="3" id="KW-1185">Reference proteome</keyword>
<protein>
    <submittedName>
        <fullName evidence="2">Uncharacterized protein</fullName>
    </submittedName>
</protein>
<feature type="transmembrane region" description="Helical" evidence="1">
    <location>
        <begin position="39"/>
        <end position="60"/>
    </location>
</feature>
<dbReference type="EMBL" id="BAAANS010000016">
    <property type="protein sequence ID" value="GAA2098178.1"/>
    <property type="molecule type" value="Genomic_DNA"/>
</dbReference>
<dbReference type="Proteomes" id="UP001500897">
    <property type="component" value="Unassembled WGS sequence"/>
</dbReference>
<evidence type="ECO:0000313" key="2">
    <source>
        <dbReference type="EMBL" id="GAA2098178.1"/>
    </source>
</evidence>
<keyword evidence="1" id="KW-1133">Transmembrane helix</keyword>
<name>A0ABP5ICT8_9ACTN</name>
<keyword evidence="1" id="KW-0812">Transmembrane</keyword>
<reference evidence="3" key="1">
    <citation type="journal article" date="2019" name="Int. J. Syst. Evol. Microbiol.">
        <title>The Global Catalogue of Microorganisms (GCM) 10K type strain sequencing project: providing services to taxonomists for standard genome sequencing and annotation.</title>
        <authorList>
            <consortium name="The Broad Institute Genomics Platform"/>
            <consortium name="The Broad Institute Genome Sequencing Center for Infectious Disease"/>
            <person name="Wu L."/>
            <person name="Ma J."/>
        </authorList>
    </citation>
    <scope>NUCLEOTIDE SEQUENCE [LARGE SCALE GENOMIC DNA]</scope>
    <source>
        <strain evidence="3">JCM 14559</strain>
    </source>
</reference>
<evidence type="ECO:0000313" key="3">
    <source>
        <dbReference type="Proteomes" id="UP001500897"/>
    </source>
</evidence>
<dbReference type="RefSeq" id="WP_344552448.1">
    <property type="nucleotide sequence ID" value="NZ_BAAANS010000016.1"/>
</dbReference>
<comment type="caution">
    <text evidence="2">The sequence shown here is derived from an EMBL/GenBank/DDBJ whole genome shotgun (WGS) entry which is preliminary data.</text>
</comment>
<proteinExistence type="predicted"/>
<organism evidence="2 3">
    <name type="scientific">Kitasatospora saccharophila</name>
    <dbReference type="NCBI Taxonomy" id="407973"/>
    <lineage>
        <taxon>Bacteria</taxon>
        <taxon>Bacillati</taxon>
        <taxon>Actinomycetota</taxon>
        <taxon>Actinomycetes</taxon>
        <taxon>Kitasatosporales</taxon>
        <taxon>Streptomycetaceae</taxon>
        <taxon>Kitasatospora</taxon>
    </lineage>
</organism>
<accession>A0ABP5ICT8</accession>
<evidence type="ECO:0000256" key="1">
    <source>
        <dbReference type="SAM" id="Phobius"/>
    </source>
</evidence>
<gene>
    <name evidence="2" type="ORF">GCM10009759_28920</name>
</gene>
<sequence length="130" mass="14246">MGRQPARPRRRPRLLGLHLAANARGTLLLVLARIERGRALALFALGYPLVELVPAVISWWGHGHGHGPWPAVVRHGIPALYLLAGALLSGLAIRRPRPWITLTPAGEHALREQVAQLKRLIRQIEAADGT</sequence>
<feature type="transmembrane region" description="Helical" evidence="1">
    <location>
        <begin position="72"/>
        <end position="93"/>
    </location>
</feature>
<keyword evidence="1" id="KW-0472">Membrane</keyword>